<evidence type="ECO:0000256" key="6">
    <source>
        <dbReference type="ARBA" id="ARBA00038938"/>
    </source>
</evidence>
<dbReference type="GO" id="GO:0005737">
    <property type="term" value="C:cytoplasm"/>
    <property type="evidence" value="ECO:0007669"/>
    <property type="project" value="TreeGrafter"/>
</dbReference>
<keyword evidence="12" id="KW-1185">Reference proteome</keyword>
<evidence type="ECO:0000256" key="2">
    <source>
        <dbReference type="ARBA" id="ARBA00022723"/>
    </source>
</evidence>
<keyword evidence="4" id="KW-0378">Hydrolase</keyword>
<comment type="cofactor">
    <cofactor evidence="9">
        <name>Zn(2+)</name>
        <dbReference type="ChEBI" id="CHEBI:29105"/>
    </cofactor>
</comment>
<evidence type="ECO:0000256" key="5">
    <source>
        <dbReference type="ARBA" id="ARBA00022833"/>
    </source>
</evidence>
<dbReference type="PROSITE" id="PS51747">
    <property type="entry name" value="CYT_DCMP_DEAMINASES_2"/>
    <property type="match status" value="1"/>
</dbReference>
<dbReference type="AlphaFoldDB" id="A0A0L7LDA6"/>
<evidence type="ECO:0000313" key="12">
    <source>
        <dbReference type="Proteomes" id="UP000037510"/>
    </source>
</evidence>
<feature type="active site" description="Proton donor" evidence="8">
    <location>
        <position position="87"/>
    </location>
</feature>
<evidence type="ECO:0000313" key="11">
    <source>
        <dbReference type="EMBL" id="KOB73498.1"/>
    </source>
</evidence>
<feature type="binding site" evidence="9">
    <location>
        <position position="114"/>
    </location>
    <ligand>
        <name>Zn(2+)</name>
        <dbReference type="ChEBI" id="CHEBI:29105"/>
        <note>catalytic</note>
    </ligand>
</feature>
<organism evidence="11 12">
    <name type="scientific">Operophtera brumata</name>
    <name type="common">Winter moth</name>
    <name type="synonym">Phalaena brumata</name>
    <dbReference type="NCBI Taxonomy" id="104452"/>
    <lineage>
        <taxon>Eukaryota</taxon>
        <taxon>Metazoa</taxon>
        <taxon>Ecdysozoa</taxon>
        <taxon>Arthropoda</taxon>
        <taxon>Hexapoda</taxon>
        <taxon>Insecta</taxon>
        <taxon>Pterygota</taxon>
        <taxon>Neoptera</taxon>
        <taxon>Endopterygota</taxon>
        <taxon>Lepidoptera</taxon>
        <taxon>Glossata</taxon>
        <taxon>Ditrysia</taxon>
        <taxon>Geometroidea</taxon>
        <taxon>Geometridae</taxon>
        <taxon>Larentiinae</taxon>
        <taxon>Operophtera</taxon>
    </lineage>
</organism>
<dbReference type="InterPro" id="IPR016193">
    <property type="entry name" value="Cytidine_deaminase-like"/>
</dbReference>
<dbReference type="GO" id="GO:0006220">
    <property type="term" value="P:pyrimidine nucleotide metabolic process"/>
    <property type="evidence" value="ECO:0007669"/>
    <property type="project" value="InterPro"/>
</dbReference>
<dbReference type="InterPro" id="IPR016473">
    <property type="entry name" value="dCMP_deaminase"/>
</dbReference>
<keyword evidence="5 9" id="KW-0862">Zinc</keyword>
<feature type="binding site" evidence="9">
    <location>
        <position position="111"/>
    </location>
    <ligand>
        <name>Zn(2+)</name>
        <dbReference type="ChEBI" id="CHEBI:29105"/>
        <note>catalytic</note>
    </ligand>
</feature>
<dbReference type="PANTHER" id="PTHR11086:SF18">
    <property type="entry name" value="DEOXYCYTIDYLATE DEAMINASE"/>
    <property type="match status" value="1"/>
</dbReference>
<dbReference type="EC" id="3.5.4.12" evidence="6"/>
<proteinExistence type="inferred from homology"/>
<evidence type="ECO:0000256" key="3">
    <source>
        <dbReference type="ARBA" id="ARBA00022727"/>
    </source>
</evidence>
<comment type="similarity">
    <text evidence="1">Belongs to the cytidine and deoxycytidylate deaminase family.</text>
</comment>
<dbReference type="InterPro" id="IPR002125">
    <property type="entry name" value="CMP_dCMP_dom"/>
</dbReference>
<dbReference type="Gene3D" id="3.40.140.10">
    <property type="entry name" value="Cytidine Deaminase, domain 2"/>
    <property type="match status" value="1"/>
</dbReference>
<reference evidence="11 12" key="1">
    <citation type="journal article" date="2015" name="Genome Biol. Evol.">
        <title>The genome of winter moth (Operophtera brumata) provides a genomic perspective on sexual dimorphism and phenology.</title>
        <authorList>
            <person name="Derks M.F."/>
            <person name="Smit S."/>
            <person name="Salis L."/>
            <person name="Schijlen E."/>
            <person name="Bossers A."/>
            <person name="Mateman C."/>
            <person name="Pijl A.S."/>
            <person name="de Ridder D."/>
            <person name="Groenen M.A."/>
            <person name="Visser M.E."/>
            <person name="Megens H.J."/>
        </authorList>
    </citation>
    <scope>NUCLEOTIDE SEQUENCE [LARGE SCALE GENOMIC DNA]</scope>
    <source>
        <strain evidence="11">WM2013NL</strain>
        <tissue evidence="11">Head and thorax</tissue>
    </source>
</reference>
<evidence type="ECO:0000256" key="1">
    <source>
        <dbReference type="ARBA" id="ARBA00006576"/>
    </source>
</evidence>
<evidence type="ECO:0000256" key="7">
    <source>
        <dbReference type="ARBA" id="ARBA00041763"/>
    </source>
</evidence>
<feature type="non-terminal residue" evidence="11">
    <location>
        <position position="162"/>
    </location>
</feature>
<evidence type="ECO:0000256" key="8">
    <source>
        <dbReference type="PIRSR" id="PIRSR006019-1"/>
    </source>
</evidence>
<dbReference type="PIRSF" id="PIRSF006019">
    <property type="entry name" value="dCMP_deaminase"/>
    <property type="match status" value="1"/>
</dbReference>
<keyword evidence="3" id="KW-0545">Nucleotide biosynthesis</keyword>
<keyword evidence="2 9" id="KW-0479">Metal-binding</keyword>
<dbReference type="Proteomes" id="UP000037510">
    <property type="component" value="Unassembled WGS sequence"/>
</dbReference>
<comment type="caution">
    <text evidence="11">The sequence shown here is derived from an EMBL/GenBank/DDBJ whole genome shotgun (WGS) entry which is preliminary data.</text>
</comment>
<protein>
    <recommendedName>
        <fullName evidence="7">dCMP deaminase</fullName>
        <ecNumber evidence="6">3.5.4.12</ecNumber>
    </recommendedName>
    <alternativeName>
        <fullName evidence="7">dCMP deaminase</fullName>
    </alternativeName>
</protein>
<dbReference type="PANTHER" id="PTHR11086">
    <property type="entry name" value="DEOXYCYTIDYLATE DEAMINASE-RELATED"/>
    <property type="match status" value="1"/>
</dbReference>
<name>A0A0L7LDA6_OPEBR</name>
<dbReference type="EMBL" id="JTDY01001569">
    <property type="protein sequence ID" value="KOB73498.1"/>
    <property type="molecule type" value="Genomic_DNA"/>
</dbReference>
<dbReference type="PROSITE" id="PS00903">
    <property type="entry name" value="CYT_DCMP_DEAMINASES_1"/>
    <property type="match status" value="1"/>
</dbReference>
<dbReference type="STRING" id="104452.A0A0L7LDA6"/>
<evidence type="ECO:0000256" key="4">
    <source>
        <dbReference type="ARBA" id="ARBA00022801"/>
    </source>
</evidence>
<evidence type="ECO:0000259" key="10">
    <source>
        <dbReference type="PROSITE" id="PS51747"/>
    </source>
</evidence>
<dbReference type="SUPFAM" id="SSF53927">
    <property type="entry name" value="Cytidine deaminase-like"/>
    <property type="match status" value="1"/>
</dbReference>
<dbReference type="GO" id="GO:0008270">
    <property type="term" value="F:zinc ion binding"/>
    <property type="evidence" value="ECO:0007669"/>
    <property type="project" value="InterPro"/>
</dbReference>
<feature type="binding site" evidence="9">
    <location>
        <position position="85"/>
    </location>
    <ligand>
        <name>Zn(2+)</name>
        <dbReference type="ChEBI" id="CHEBI:29105"/>
        <note>catalytic</note>
    </ligand>
</feature>
<dbReference type="InterPro" id="IPR016192">
    <property type="entry name" value="APOBEC/CMP_deaminase_Zn-bd"/>
</dbReference>
<dbReference type="Pfam" id="PF00383">
    <property type="entry name" value="dCMP_cyt_deam_1"/>
    <property type="match status" value="1"/>
</dbReference>
<sequence>MNTAKVAAQRSKDPVCPVGACIASKDNVVVGVGHNCMPRGKDDLFDYWTEITDKGDQRKHKFVSPSLVSIELLQLTVGVNLAVCHAELNAIVNAQRTDLTDCTMYVTRIPCADCAKLIVQSNIKRVFYIMDKYGENMNQLIVITPYDWNLSSLDSNKRQAYS</sequence>
<feature type="non-terminal residue" evidence="11">
    <location>
        <position position="1"/>
    </location>
</feature>
<dbReference type="GO" id="GO:0004132">
    <property type="term" value="F:dCMP deaminase activity"/>
    <property type="evidence" value="ECO:0007669"/>
    <property type="project" value="InterPro"/>
</dbReference>
<feature type="domain" description="CMP/dCMP-type deaminase" evidence="10">
    <location>
        <begin position="1"/>
        <end position="156"/>
    </location>
</feature>
<accession>A0A0L7LDA6</accession>
<dbReference type="InterPro" id="IPR015517">
    <property type="entry name" value="dCMP_deaminase-rel"/>
</dbReference>
<evidence type="ECO:0000256" key="9">
    <source>
        <dbReference type="PIRSR" id="PIRSR006019-2"/>
    </source>
</evidence>
<gene>
    <name evidence="11" type="ORF">OBRU01_04295</name>
</gene>